<proteinExistence type="predicted"/>
<dbReference type="RefSeq" id="WP_036098679.1">
    <property type="nucleotide sequence ID" value="NZ_AODF01000074.1"/>
</dbReference>
<keyword evidence="2" id="KW-1185">Reference proteome</keyword>
<evidence type="ECO:0000313" key="2">
    <source>
        <dbReference type="Proteomes" id="UP000019249"/>
    </source>
</evidence>
<reference evidence="1 2" key="1">
    <citation type="journal article" date="2014" name="Int. J. Syst. Evol. Microbiol.">
        <title>Listeria floridensis sp. nov., Listeria aquatica sp. nov., Listeria cornellensis sp. nov., Listeria riparia sp. nov. and Listeria grandensis sp. nov., from agricultural and natural environments.</title>
        <authorList>
            <person name="den Bakker H.C."/>
            <person name="Warchocki S."/>
            <person name="Wright E.M."/>
            <person name="Allred A.F."/>
            <person name="Ahlstrom C."/>
            <person name="Manuel C.S."/>
            <person name="Stasiewicz M.J."/>
            <person name="Burrell A."/>
            <person name="Roof S."/>
            <person name="Strawn L."/>
            <person name="Fortes E.D."/>
            <person name="Nightingale K.K."/>
            <person name="Kephart D."/>
            <person name="Wiedmann M."/>
        </authorList>
    </citation>
    <scope>NUCLEOTIDE SEQUENCE [LARGE SCALE GENOMIC DNA]</scope>
    <source>
        <strain evidence="1 2">FSL S10-1187</strain>
    </source>
</reference>
<dbReference type="Proteomes" id="UP000019249">
    <property type="component" value="Unassembled WGS sequence"/>
</dbReference>
<name>A0ABN0RB46_9LIST</name>
<sequence length="84" mass="10018">MSPENKMKRKEIIKKIGEAEVRQDLYTIKKLGKQLIELETFNERKIYTVLDLTVKEYWGYRHNDFSDAQIADICDVHPNTLKKF</sequence>
<gene>
    <name evidence="1" type="ORF">MFLO_15910</name>
</gene>
<evidence type="ECO:0000313" key="1">
    <source>
        <dbReference type="EMBL" id="EUJ23450.1"/>
    </source>
</evidence>
<protein>
    <submittedName>
        <fullName evidence="1">Uncharacterized protein</fullName>
    </submittedName>
</protein>
<dbReference type="EMBL" id="AODF01000074">
    <property type="protein sequence ID" value="EUJ23450.1"/>
    <property type="molecule type" value="Genomic_DNA"/>
</dbReference>
<organism evidence="1 2">
    <name type="scientific">Listeria floridensis FSL S10-1187</name>
    <dbReference type="NCBI Taxonomy" id="1265817"/>
    <lineage>
        <taxon>Bacteria</taxon>
        <taxon>Bacillati</taxon>
        <taxon>Bacillota</taxon>
        <taxon>Bacilli</taxon>
        <taxon>Bacillales</taxon>
        <taxon>Listeriaceae</taxon>
        <taxon>Listeria</taxon>
    </lineage>
</organism>
<accession>A0ABN0RB46</accession>
<comment type="caution">
    <text evidence="1">The sequence shown here is derived from an EMBL/GenBank/DDBJ whole genome shotgun (WGS) entry which is preliminary data.</text>
</comment>